<dbReference type="InterPro" id="IPR037274">
    <property type="entry name" value="Znf_CHY_sf"/>
</dbReference>
<dbReference type="SUPFAM" id="SSF48371">
    <property type="entry name" value="ARM repeat"/>
    <property type="match status" value="1"/>
</dbReference>
<feature type="region of interest" description="Disordered" evidence="5">
    <location>
        <begin position="106"/>
        <end position="126"/>
    </location>
</feature>
<keyword evidence="2 4" id="KW-0863">Zinc-finger</keyword>
<dbReference type="PROSITE" id="PS50157">
    <property type="entry name" value="ZINC_FINGER_C2H2_2"/>
    <property type="match status" value="1"/>
</dbReference>
<feature type="compositionally biased region" description="Acidic residues" evidence="5">
    <location>
        <begin position="552"/>
        <end position="563"/>
    </location>
</feature>
<dbReference type="PROSITE" id="PS50089">
    <property type="entry name" value="ZF_RING_2"/>
    <property type="match status" value="1"/>
</dbReference>
<gene>
    <name evidence="10" type="ORF">Sste5346_005817</name>
</gene>
<dbReference type="Proteomes" id="UP001583186">
    <property type="component" value="Unassembled WGS sequence"/>
</dbReference>
<dbReference type="Gene3D" id="3.30.40.10">
    <property type="entry name" value="Zinc/RING finger domain, C3HC4 (zinc finger)"/>
    <property type="match status" value="1"/>
</dbReference>
<dbReference type="InterPro" id="IPR013083">
    <property type="entry name" value="Znf_RING/FYVE/PHD"/>
</dbReference>
<feature type="compositionally biased region" description="Polar residues" evidence="5">
    <location>
        <begin position="1"/>
        <end position="13"/>
    </location>
</feature>
<proteinExistence type="predicted"/>
<dbReference type="InterPro" id="IPR008913">
    <property type="entry name" value="Znf_CHY"/>
</dbReference>
<feature type="domain" description="C2H2-type" evidence="7">
    <location>
        <begin position="362"/>
        <end position="389"/>
    </location>
</feature>
<dbReference type="Gene3D" id="2.20.28.10">
    <property type="match status" value="1"/>
</dbReference>
<evidence type="ECO:0000313" key="10">
    <source>
        <dbReference type="EMBL" id="KAL1894582.1"/>
    </source>
</evidence>
<dbReference type="Pfam" id="PF14599">
    <property type="entry name" value="zinc_ribbon_6"/>
    <property type="match status" value="1"/>
</dbReference>
<evidence type="ECO:0000256" key="1">
    <source>
        <dbReference type="ARBA" id="ARBA00022723"/>
    </source>
</evidence>
<dbReference type="InterPro" id="IPR037275">
    <property type="entry name" value="Znf_CTCHY_sf"/>
</dbReference>
<evidence type="ECO:0000259" key="7">
    <source>
        <dbReference type="PROSITE" id="PS50157"/>
    </source>
</evidence>
<dbReference type="InterPro" id="IPR001841">
    <property type="entry name" value="Znf_RING"/>
</dbReference>
<feature type="domain" description="CTCHY-type" evidence="9">
    <location>
        <begin position="259"/>
        <end position="325"/>
    </location>
</feature>
<keyword evidence="1" id="KW-0479">Metal-binding</keyword>
<dbReference type="PROSITE" id="PS51270">
    <property type="entry name" value="ZF_CTCHY"/>
    <property type="match status" value="1"/>
</dbReference>
<evidence type="ECO:0000256" key="3">
    <source>
        <dbReference type="ARBA" id="ARBA00022833"/>
    </source>
</evidence>
<protein>
    <submittedName>
        <fullName evidence="10">Uncharacterized protein</fullName>
    </submittedName>
</protein>
<evidence type="ECO:0000256" key="5">
    <source>
        <dbReference type="SAM" id="MobiDB-lite"/>
    </source>
</evidence>
<feature type="region of interest" description="Disordered" evidence="5">
    <location>
        <begin position="1"/>
        <end position="25"/>
    </location>
</feature>
<sequence length="639" mass="70500">MAALSTSAPQGQQPHRRSNAAEIGLEDPFGRLSLADGEHGVGGGDGALDLGVPASLPTGFYGNMELPEDDGMQALRRRILAVQSRDIAAEDKARMMHSMLMESYKRSRKTAPLRPMTPSSPPATAATIQDEEPAAHGPLESLKFWHAAYSHGTPPPQTRTFTLTEDDIRPTYVPDTTNTPGSDGIARDEEGRQLLGCEHYRRNVKLQCFTCERWYTCRLCHNDAEEHTLPRRNTKNMLCMLCGHAQRAGDVCTKCGESAARYYCNICKLWNDDPDKSIYHCNDCGICRVGEGLGKDFFHCKKCGSCIAINQEESHRCREGVMDCDCPICGEYIFTTHKKVVTMKCGHMIHDDCRAEYIKRSYKCPICNKSVENMESMFRRLDKHLEEQPMPEEYANTRAVILCNDCEAKTSTTYHWGGLRCEVCLSYNTVELLLLNPPVTHNGQGAVDEAEATAAEAEAVSGAVGHAANDSNSAFGPLLVPAHNALLPAPSLPSPPLSSSPRSDSGIPLTHPRSPPLMSFRSASPAFMTSPTRAPVLATAPPGYTEEGFQLEGDEDDYRQSSDMEDGDILGLFDRRAALSWAGRKVSPYFGGGKKDDSDADDDEEGEEDDEDEDDENNEEEDDEDDDDEEEQIQLFGHR</sequence>
<feature type="region of interest" description="Disordered" evidence="5">
    <location>
        <begin position="491"/>
        <end position="563"/>
    </location>
</feature>
<dbReference type="PANTHER" id="PTHR21319:SF0">
    <property type="entry name" value="AND RING FINGER DOMAIN PROTEIN, PUTATIVE (AFU_ORTHOLOGUE AFUA_1G08900)-RELATED"/>
    <property type="match status" value="1"/>
</dbReference>
<dbReference type="EMBL" id="JAWCUI010000032">
    <property type="protein sequence ID" value="KAL1894582.1"/>
    <property type="molecule type" value="Genomic_DNA"/>
</dbReference>
<dbReference type="CDD" id="cd16464">
    <property type="entry name" value="RING-H2_Pirh2-like"/>
    <property type="match status" value="1"/>
</dbReference>
<reference evidence="10 11" key="1">
    <citation type="journal article" date="2024" name="IMA Fungus">
        <title>IMA Genome - F19 : A genome assembly and annotation guide to empower mycologists, including annotated draft genome sequences of Ceratocystis pirilliformis, Diaporthe australafricana, Fusarium ophioides, Paecilomyces lecythidis, and Sporothrix stenoceras.</title>
        <authorList>
            <person name="Aylward J."/>
            <person name="Wilson A.M."/>
            <person name="Visagie C.M."/>
            <person name="Spraker J."/>
            <person name="Barnes I."/>
            <person name="Buitendag C."/>
            <person name="Ceriani C."/>
            <person name="Del Mar Angel L."/>
            <person name="du Plessis D."/>
            <person name="Fuchs T."/>
            <person name="Gasser K."/>
            <person name="Kramer D."/>
            <person name="Li W."/>
            <person name="Munsamy K."/>
            <person name="Piso A."/>
            <person name="Price J.L."/>
            <person name="Sonnekus B."/>
            <person name="Thomas C."/>
            <person name="van der Nest A."/>
            <person name="van Dijk A."/>
            <person name="van Heerden A."/>
            <person name="van Vuuren N."/>
            <person name="Yilmaz N."/>
            <person name="Duong T.A."/>
            <person name="van der Merwe N.A."/>
            <person name="Wingfield M.J."/>
            <person name="Wingfield B.D."/>
        </authorList>
    </citation>
    <scope>NUCLEOTIDE SEQUENCE [LARGE SCALE GENOMIC DNA]</scope>
    <source>
        <strain evidence="10 11">CMW 5346</strain>
    </source>
</reference>
<dbReference type="PANTHER" id="PTHR21319">
    <property type="entry name" value="RING FINGER AND CHY ZINC FINGER DOMAIN-CONTAINING PROTEIN 1"/>
    <property type="match status" value="1"/>
</dbReference>
<accession>A0ABR3Z318</accession>
<evidence type="ECO:0000313" key="11">
    <source>
        <dbReference type="Proteomes" id="UP001583186"/>
    </source>
</evidence>
<feature type="compositionally biased region" description="Acidic residues" evidence="5">
    <location>
        <begin position="598"/>
        <end position="632"/>
    </location>
</feature>
<evidence type="ECO:0000259" key="6">
    <source>
        <dbReference type="PROSITE" id="PS50089"/>
    </source>
</evidence>
<evidence type="ECO:0000259" key="8">
    <source>
        <dbReference type="PROSITE" id="PS51266"/>
    </source>
</evidence>
<keyword evidence="3" id="KW-0862">Zinc</keyword>
<name>A0ABR3Z318_9PEZI</name>
<dbReference type="InterPro" id="IPR017921">
    <property type="entry name" value="Znf_CTCHY"/>
</dbReference>
<feature type="domain" description="RING-type" evidence="6">
    <location>
        <begin position="326"/>
        <end position="368"/>
    </location>
</feature>
<dbReference type="InterPro" id="IPR016024">
    <property type="entry name" value="ARM-type_fold"/>
</dbReference>
<dbReference type="SMART" id="SM00184">
    <property type="entry name" value="RING"/>
    <property type="match status" value="1"/>
</dbReference>
<dbReference type="PROSITE" id="PS51266">
    <property type="entry name" value="ZF_CHY"/>
    <property type="match status" value="1"/>
</dbReference>
<dbReference type="SUPFAM" id="SSF57850">
    <property type="entry name" value="RING/U-box"/>
    <property type="match status" value="1"/>
</dbReference>
<keyword evidence="11" id="KW-1185">Reference proteome</keyword>
<dbReference type="InterPro" id="IPR013087">
    <property type="entry name" value="Znf_C2H2_type"/>
</dbReference>
<dbReference type="Pfam" id="PF13639">
    <property type="entry name" value="zf-RING_2"/>
    <property type="match status" value="1"/>
</dbReference>
<dbReference type="InterPro" id="IPR039512">
    <property type="entry name" value="RCHY1_zinc-ribbon"/>
</dbReference>
<dbReference type="Pfam" id="PF05495">
    <property type="entry name" value="zf-CHY"/>
    <property type="match status" value="1"/>
</dbReference>
<dbReference type="SUPFAM" id="SSF161219">
    <property type="entry name" value="CHY zinc finger-like"/>
    <property type="match status" value="1"/>
</dbReference>
<evidence type="ECO:0000256" key="4">
    <source>
        <dbReference type="PROSITE-ProRule" id="PRU00601"/>
    </source>
</evidence>
<feature type="compositionally biased region" description="Low complexity" evidence="5">
    <location>
        <begin position="499"/>
        <end position="509"/>
    </location>
</feature>
<feature type="region of interest" description="Disordered" evidence="5">
    <location>
        <begin position="586"/>
        <end position="639"/>
    </location>
</feature>
<organism evidence="10 11">
    <name type="scientific">Sporothrix stenoceras</name>
    <dbReference type="NCBI Taxonomy" id="5173"/>
    <lineage>
        <taxon>Eukaryota</taxon>
        <taxon>Fungi</taxon>
        <taxon>Dikarya</taxon>
        <taxon>Ascomycota</taxon>
        <taxon>Pezizomycotina</taxon>
        <taxon>Sordariomycetes</taxon>
        <taxon>Sordariomycetidae</taxon>
        <taxon>Ophiostomatales</taxon>
        <taxon>Ophiostomataceae</taxon>
        <taxon>Sporothrix</taxon>
    </lineage>
</organism>
<feature type="domain" description="CHY-type" evidence="8">
    <location>
        <begin position="190"/>
        <end position="257"/>
    </location>
</feature>
<dbReference type="SUPFAM" id="SSF161245">
    <property type="entry name" value="Zinc hairpin stack"/>
    <property type="match status" value="1"/>
</dbReference>
<comment type="caution">
    <text evidence="10">The sequence shown here is derived from an EMBL/GenBank/DDBJ whole genome shotgun (WGS) entry which is preliminary data.</text>
</comment>
<evidence type="ECO:0000259" key="9">
    <source>
        <dbReference type="PROSITE" id="PS51270"/>
    </source>
</evidence>
<evidence type="ECO:0000256" key="2">
    <source>
        <dbReference type="ARBA" id="ARBA00022771"/>
    </source>
</evidence>